<dbReference type="EMBL" id="JAOQKI010000001">
    <property type="protein sequence ID" value="MCU6715714.1"/>
    <property type="molecule type" value="Genomic_DNA"/>
</dbReference>
<proteinExistence type="predicted"/>
<dbReference type="PANTHER" id="PTHR37301">
    <property type="entry name" value="DNA-BINDING PROTEIN-RELATED"/>
    <property type="match status" value="1"/>
</dbReference>
<dbReference type="InterPro" id="IPR001387">
    <property type="entry name" value="Cro/C1-type_HTH"/>
</dbReference>
<protein>
    <submittedName>
        <fullName evidence="2">Helix-turn-helix transcriptional regulator</fullName>
    </submittedName>
</protein>
<gene>
    <name evidence="2" type="ORF">OCV43_00295</name>
</gene>
<dbReference type="SUPFAM" id="SSF47413">
    <property type="entry name" value="lambda repressor-like DNA-binding domains"/>
    <property type="match status" value="1"/>
</dbReference>
<dbReference type="InterPro" id="IPR010982">
    <property type="entry name" value="Lambda_DNA-bd_dom_sf"/>
</dbReference>
<organism evidence="2 3">
    <name type="scientific">Roseburia amylophila</name>
    <dbReference type="NCBI Taxonomy" id="2981794"/>
    <lineage>
        <taxon>Bacteria</taxon>
        <taxon>Bacillati</taxon>
        <taxon>Bacillota</taxon>
        <taxon>Clostridia</taxon>
        <taxon>Lachnospirales</taxon>
        <taxon>Lachnospiraceae</taxon>
        <taxon>Roseburia</taxon>
    </lineage>
</organism>
<dbReference type="RefSeq" id="WP_262623114.1">
    <property type="nucleotide sequence ID" value="NZ_JAOQKI010000001.1"/>
</dbReference>
<evidence type="ECO:0000313" key="3">
    <source>
        <dbReference type="Proteomes" id="UP001209666"/>
    </source>
</evidence>
<reference evidence="2 3" key="1">
    <citation type="journal article" date="2021" name="ISME Commun">
        <title>Automated analysis of genomic sequences facilitates high-throughput and comprehensive description of bacteria.</title>
        <authorList>
            <person name="Hitch T.C.A."/>
        </authorList>
    </citation>
    <scope>NUCLEOTIDE SEQUENCE [LARGE SCALE GENOMIC DNA]</scope>
    <source>
        <strain evidence="2 3">Sanger_19</strain>
    </source>
</reference>
<feature type="domain" description="HTH cro/C1-type" evidence="1">
    <location>
        <begin position="7"/>
        <end position="67"/>
    </location>
</feature>
<evidence type="ECO:0000313" key="2">
    <source>
        <dbReference type="EMBL" id="MCU6715714.1"/>
    </source>
</evidence>
<dbReference type="Proteomes" id="UP001209666">
    <property type="component" value="Unassembled WGS sequence"/>
</dbReference>
<dbReference type="Gene3D" id="1.10.260.40">
    <property type="entry name" value="lambda repressor-like DNA-binding domains"/>
    <property type="match status" value="1"/>
</dbReference>
<keyword evidence="3" id="KW-1185">Reference proteome</keyword>
<dbReference type="PANTHER" id="PTHR37301:SF1">
    <property type="entry name" value="DNA-BINDING PROTEIN"/>
    <property type="match status" value="1"/>
</dbReference>
<dbReference type="Pfam" id="PF13443">
    <property type="entry name" value="HTH_26"/>
    <property type="match status" value="1"/>
</dbReference>
<evidence type="ECO:0000259" key="1">
    <source>
        <dbReference type="Pfam" id="PF13443"/>
    </source>
</evidence>
<accession>A0ABT2S9I5</accession>
<sequence length="74" mass="8394">MAMSYDKLWKLLIDKKMNRTDLHEQAHVSTNAIATMGKGGDVSTKVLDKICKTLDCQIHDIVDYVPDDDDVQEK</sequence>
<name>A0ABT2S9I5_9FIRM</name>
<comment type="caution">
    <text evidence="2">The sequence shown here is derived from an EMBL/GenBank/DDBJ whole genome shotgun (WGS) entry which is preliminary data.</text>
</comment>